<dbReference type="Pfam" id="PF13620">
    <property type="entry name" value="CarboxypepD_reg"/>
    <property type="match status" value="1"/>
</dbReference>
<keyword evidence="2" id="KW-0121">Carboxypeptidase</keyword>
<evidence type="ECO:0000313" key="2">
    <source>
        <dbReference type="EMBL" id="SDK19058.1"/>
    </source>
</evidence>
<keyword evidence="1" id="KW-1133">Transmembrane helix</keyword>
<dbReference type="EMBL" id="FNFT01000005">
    <property type="protein sequence ID" value="SDK19058.1"/>
    <property type="molecule type" value="Genomic_DNA"/>
</dbReference>
<keyword evidence="2" id="KW-0378">Hydrolase</keyword>
<reference evidence="2 3" key="1">
    <citation type="submission" date="2016-10" db="EMBL/GenBank/DDBJ databases">
        <authorList>
            <person name="Varghese N."/>
            <person name="Submissions S."/>
        </authorList>
    </citation>
    <scope>NUCLEOTIDE SEQUENCE [LARGE SCALE GENOMIC DNA]</scope>
    <source>
        <strain evidence="2 3">DSM 2373</strain>
    </source>
</reference>
<keyword evidence="2" id="KW-0645">Protease</keyword>
<dbReference type="OrthoDB" id="140655at2157"/>
<dbReference type="GO" id="GO:0004180">
    <property type="term" value="F:carboxypeptidase activity"/>
    <property type="evidence" value="ECO:0007669"/>
    <property type="project" value="UniProtKB-KW"/>
</dbReference>
<gene>
    <name evidence="2" type="ORF">SAMN04488571_10536</name>
</gene>
<evidence type="ECO:0000256" key="1">
    <source>
        <dbReference type="SAM" id="Phobius"/>
    </source>
</evidence>
<keyword evidence="3" id="KW-1185">Reference proteome</keyword>
<dbReference type="Proteomes" id="UP000326500">
    <property type="component" value="Unassembled WGS sequence"/>
</dbReference>
<organism evidence="2 3">
    <name type="scientific">Methanoculleus thermophilus</name>
    <dbReference type="NCBI Taxonomy" id="2200"/>
    <lineage>
        <taxon>Archaea</taxon>
        <taxon>Methanobacteriati</taxon>
        <taxon>Methanobacteriota</taxon>
        <taxon>Stenosarchaea group</taxon>
        <taxon>Methanomicrobia</taxon>
        <taxon>Methanomicrobiales</taxon>
        <taxon>Methanomicrobiaceae</taxon>
        <taxon>Methanoculleus</taxon>
    </lineage>
</organism>
<dbReference type="AlphaFoldDB" id="A0A1G8ZVG3"/>
<dbReference type="RefSeq" id="WP_066957819.1">
    <property type="nucleotide sequence ID" value="NZ_BCNX01000008.1"/>
</dbReference>
<protein>
    <submittedName>
        <fullName evidence="2">Carboxypeptidase regulatory-like domain-containing protein</fullName>
    </submittedName>
</protein>
<name>A0A1G8ZVG3_9EURY</name>
<sequence>MRGVIRPAALLLAVLLATIPAASADTGFDPDRYPVPDLWVNESIETIAISGELSLQPEPGVTAEGAFGIPFGSIVVHTADRTTLIFDSGGNHLFSISDERSTKIPTPAGVEKPCTWVNQVPSGSRSYHHDNATFVFGTAGEPPILTVIDESPKPVEDPIAIEITSLHEGGVAWIDVVPPHVAVVGEVHAPAGVRSVVVRSGAGEVSCGNGTEFACSVPVLTGENTITVTAWDNYGRRAEKSVNLTIRIGIPPPPSIAVSGRVTDAGGNPVPGALVRFESVFTLDDKPIAATNVTGEDGRYLVDTLGYWQTVTVEKEGYSTLREEFIFESLTNTLNLELESSSRTVPGFGPALGVLSLVGALLLLIGRKRW</sequence>
<dbReference type="Gene3D" id="2.60.40.10">
    <property type="entry name" value="Immunoglobulins"/>
    <property type="match status" value="1"/>
</dbReference>
<dbReference type="STRING" id="2200.GCA_001571405_01606"/>
<keyword evidence="1" id="KW-0472">Membrane</keyword>
<accession>A0A1G8ZVG3</accession>
<dbReference type="Gene3D" id="2.60.40.1120">
    <property type="entry name" value="Carboxypeptidase-like, regulatory domain"/>
    <property type="match status" value="1"/>
</dbReference>
<proteinExistence type="predicted"/>
<dbReference type="SUPFAM" id="SSF49464">
    <property type="entry name" value="Carboxypeptidase regulatory domain-like"/>
    <property type="match status" value="1"/>
</dbReference>
<evidence type="ECO:0000313" key="3">
    <source>
        <dbReference type="Proteomes" id="UP000326500"/>
    </source>
</evidence>
<dbReference type="InterPro" id="IPR013783">
    <property type="entry name" value="Ig-like_fold"/>
</dbReference>
<keyword evidence="1" id="KW-0812">Transmembrane</keyword>
<dbReference type="InterPro" id="IPR008969">
    <property type="entry name" value="CarboxyPept-like_regulatory"/>
</dbReference>
<feature type="transmembrane region" description="Helical" evidence="1">
    <location>
        <begin position="347"/>
        <end position="365"/>
    </location>
</feature>